<evidence type="ECO:0000313" key="2">
    <source>
        <dbReference type="EMBL" id="SPQ01168.1"/>
    </source>
</evidence>
<sequence length="166" mass="18666">MNLKTDRKTLLIIGIVLLFVGSVALFEISMSLKRQSSILRSRQKEMLLLSQEYTGLKSIVGSVEARKSLTKVEGIVQAVDEIFKSIGLQQKIKLVKSTGVKEKKYSSEEEADVSVEKVTMNEMVNILYRMENAPMILSVRRTSIRTSFENPSLLNITMTVALIKPK</sequence>
<evidence type="ECO:0000313" key="3">
    <source>
        <dbReference type="Proteomes" id="UP000245125"/>
    </source>
</evidence>
<keyword evidence="1" id="KW-1133">Transmembrane helix</keyword>
<evidence type="ECO:0008006" key="4">
    <source>
        <dbReference type="Google" id="ProtNLM"/>
    </source>
</evidence>
<accession>A0A2U3QIG3</accession>
<name>A0A2U3QIG3_9BACT</name>
<protein>
    <recommendedName>
        <fullName evidence="4">General secretion pathway protein M</fullName>
    </recommendedName>
</protein>
<feature type="transmembrane region" description="Helical" evidence="1">
    <location>
        <begin position="12"/>
        <end position="32"/>
    </location>
</feature>
<dbReference type="EMBL" id="OUUY01000092">
    <property type="protein sequence ID" value="SPQ01168.1"/>
    <property type="molecule type" value="Genomic_DNA"/>
</dbReference>
<dbReference type="OrthoDB" id="5395123at2"/>
<keyword evidence="3" id="KW-1185">Reference proteome</keyword>
<gene>
    <name evidence="2" type="ORF">NBG4_450015</name>
</gene>
<evidence type="ECO:0000256" key="1">
    <source>
        <dbReference type="SAM" id="Phobius"/>
    </source>
</evidence>
<keyword evidence="1" id="KW-0472">Membrane</keyword>
<dbReference type="AlphaFoldDB" id="A0A2U3QIG3"/>
<proteinExistence type="predicted"/>
<dbReference type="Proteomes" id="UP000245125">
    <property type="component" value="Unassembled WGS sequence"/>
</dbReference>
<reference evidence="3" key="1">
    <citation type="submission" date="2018-03" db="EMBL/GenBank/DDBJ databases">
        <authorList>
            <person name="Zecchin S."/>
        </authorList>
    </citation>
    <scope>NUCLEOTIDE SEQUENCE [LARGE SCALE GENOMIC DNA]</scope>
</reference>
<keyword evidence="1" id="KW-0812">Transmembrane</keyword>
<organism evidence="2 3">
    <name type="scientific">Candidatus Sulfobium mesophilum</name>
    <dbReference type="NCBI Taxonomy" id="2016548"/>
    <lineage>
        <taxon>Bacteria</taxon>
        <taxon>Pseudomonadati</taxon>
        <taxon>Nitrospirota</taxon>
        <taxon>Nitrospiria</taxon>
        <taxon>Nitrospirales</taxon>
        <taxon>Nitrospiraceae</taxon>
        <taxon>Candidatus Sulfobium</taxon>
    </lineage>
</organism>